<dbReference type="InterPro" id="IPR000033">
    <property type="entry name" value="LDLR_classB_rpt"/>
</dbReference>
<accession>A0A6P6D2M9</accession>
<dbReference type="GeneID" id="105299766"/>
<dbReference type="OrthoDB" id="8831087at2759"/>
<evidence type="ECO:0000313" key="5">
    <source>
        <dbReference type="RefSeq" id="XP_023394010.1"/>
    </source>
</evidence>
<evidence type="ECO:0000313" key="4">
    <source>
        <dbReference type="RefSeq" id="XP_023394009.1"/>
    </source>
</evidence>
<feature type="region of interest" description="Disordered" evidence="1">
    <location>
        <begin position="252"/>
        <end position="276"/>
    </location>
</feature>
<proteinExistence type="predicted"/>
<dbReference type="RefSeq" id="XP_023394009.1">
    <property type="nucleotide sequence ID" value="XM_023538241.1"/>
</dbReference>
<keyword evidence="2" id="KW-1185">Reference proteome</keyword>
<organism evidence="2 6">
    <name type="scientific">Pteropus vampyrus</name>
    <name type="common">Large flying fox</name>
    <dbReference type="NCBI Taxonomy" id="132908"/>
    <lineage>
        <taxon>Eukaryota</taxon>
        <taxon>Metazoa</taxon>
        <taxon>Chordata</taxon>
        <taxon>Craniata</taxon>
        <taxon>Vertebrata</taxon>
        <taxon>Euteleostomi</taxon>
        <taxon>Mammalia</taxon>
        <taxon>Eutheria</taxon>
        <taxon>Laurasiatheria</taxon>
        <taxon>Chiroptera</taxon>
        <taxon>Yinpterochiroptera</taxon>
        <taxon>Pteropodoidea</taxon>
        <taxon>Pteropodidae</taxon>
        <taxon>Pteropodinae</taxon>
        <taxon>Pteropus</taxon>
    </lineage>
</organism>
<evidence type="ECO:0000313" key="2">
    <source>
        <dbReference type="Proteomes" id="UP000515202"/>
    </source>
</evidence>
<dbReference type="RefSeq" id="XP_023394010.1">
    <property type="nucleotide sequence ID" value="XM_023538242.1"/>
</dbReference>
<gene>
    <name evidence="3 4 5 6" type="primary">LOC105299766</name>
</gene>
<dbReference type="InterPro" id="IPR011042">
    <property type="entry name" value="6-blade_b-propeller_TolB-like"/>
</dbReference>
<dbReference type="Proteomes" id="UP000515202">
    <property type="component" value="Unplaced"/>
</dbReference>
<evidence type="ECO:0000256" key="1">
    <source>
        <dbReference type="SAM" id="MobiDB-lite"/>
    </source>
</evidence>
<dbReference type="KEGG" id="pvp:105299766"/>
<dbReference type="SMART" id="SM00135">
    <property type="entry name" value="LY"/>
    <property type="match status" value="1"/>
</dbReference>
<protein>
    <submittedName>
        <fullName evidence="3 4">Low-density lipoprotein receptor-like isoform X1</fullName>
    </submittedName>
</protein>
<dbReference type="SUPFAM" id="SSF63825">
    <property type="entry name" value="YWTD domain"/>
    <property type="match status" value="1"/>
</dbReference>
<evidence type="ECO:0000313" key="6">
    <source>
        <dbReference type="RefSeq" id="XP_023394011.1"/>
    </source>
</evidence>
<dbReference type="RefSeq" id="XP_023394011.1">
    <property type="nucleotide sequence ID" value="XM_023538243.1"/>
</dbReference>
<dbReference type="RefSeq" id="XP_011369973.1">
    <property type="nucleotide sequence ID" value="XM_011371671.2"/>
</dbReference>
<evidence type="ECO:0000313" key="3">
    <source>
        <dbReference type="RefSeq" id="XP_011369973.1"/>
    </source>
</evidence>
<sequence length="297" mass="33252">MFSLVPSERTIQGKLSLPHWILACRRWHQLHSYQGFCISIPCVAHSYHTDLSENLDTSLGQATLPEHRILPVTTVNHLTSMDCLVQEKALYLSELDNGDIRQLRLKESGNLSWRRIISAEGTVIDLSVDWLSGNVYWIDSENPHISVASSEGRGLIESIQQDGSRYRVDCRGILGLNHFTYGKGMMFWTTIDDGAYPDKIHSVPTPEKPEAGKMVNLKAAQPLQATKPTNASYLGPEGMNYPVRKTLIPPILARESKTSETKERGESVQPKDSQRQNICPVAVISVMGGESVQWKER</sequence>
<dbReference type="Gene3D" id="2.120.10.30">
    <property type="entry name" value="TolB, C-terminal domain"/>
    <property type="match status" value="1"/>
</dbReference>
<dbReference type="AlphaFoldDB" id="A0A6P6D2M9"/>
<name>A0A6P6D2M9_PTEVA</name>
<feature type="compositionally biased region" description="Basic and acidic residues" evidence="1">
    <location>
        <begin position="254"/>
        <end position="266"/>
    </location>
</feature>
<reference evidence="3 4" key="1">
    <citation type="submission" date="2025-04" db="UniProtKB">
        <authorList>
            <consortium name="RefSeq"/>
        </authorList>
    </citation>
    <scope>IDENTIFICATION</scope>
    <source>
        <tissue evidence="3 4">Kidney</tissue>
    </source>
</reference>